<dbReference type="OrthoDB" id="9793389at2"/>
<gene>
    <name evidence="1" type="ORF">MgSA37_00819</name>
</gene>
<dbReference type="Proteomes" id="UP000218263">
    <property type="component" value="Chromosome"/>
</dbReference>
<dbReference type="InterPro" id="IPR016181">
    <property type="entry name" value="Acyl_CoA_acyltransferase"/>
</dbReference>
<dbReference type="AlphaFoldDB" id="A0A110B102"/>
<evidence type="ECO:0000313" key="2">
    <source>
        <dbReference type="Proteomes" id="UP000218263"/>
    </source>
</evidence>
<dbReference type="PANTHER" id="PTHR31435">
    <property type="entry name" value="PROTEIN NATD1"/>
    <property type="match status" value="1"/>
</dbReference>
<dbReference type="Gene3D" id="3.40.630.30">
    <property type="match status" value="1"/>
</dbReference>
<organism evidence="1 2">
    <name type="scientific">Mucilaginibacter gotjawali</name>
    <dbReference type="NCBI Taxonomy" id="1550579"/>
    <lineage>
        <taxon>Bacteria</taxon>
        <taxon>Pseudomonadati</taxon>
        <taxon>Bacteroidota</taxon>
        <taxon>Sphingobacteriia</taxon>
        <taxon>Sphingobacteriales</taxon>
        <taxon>Sphingobacteriaceae</taxon>
        <taxon>Mucilaginibacter</taxon>
    </lineage>
</organism>
<dbReference type="PANTHER" id="PTHR31435:SF10">
    <property type="entry name" value="BSR4717 PROTEIN"/>
    <property type="match status" value="1"/>
</dbReference>
<accession>A0A110B102</accession>
<dbReference type="EMBL" id="AP017313">
    <property type="protein sequence ID" value="BAU52657.1"/>
    <property type="molecule type" value="Genomic_DNA"/>
</dbReference>
<keyword evidence="2" id="KW-1185">Reference proteome</keyword>
<protein>
    <submittedName>
        <fullName evidence="1">Uncharacterized protein</fullName>
    </submittedName>
</protein>
<evidence type="ECO:0000313" key="1">
    <source>
        <dbReference type="EMBL" id="BAU52657.1"/>
    </source>
</evidence>
<dbReference type="InterPro" id="IPR031165">
    <property type="entry name" value="GNAT_YJDJ"/>
</dbReference>
<reference evidence="1 2" key="1">
    <citation type="submission" date="2015-12" db="EMBL/GenBank/DDBJ databases">
        <title>Genome sequence of Mucilaginibacter gotjawali.</title>
        <authorList>
            <person name="Lee J.S."/>
            <person name="Lee K.C."/>
            <person name="Kim K.K."/>
            <person name="Lee B.W."/>
        </authorList>
    </citation>
    <scope>NUCLEOTIDE SEQUENCE [LARGE SCALE GENOMIC DNA]</scope>
    <source>
        <strain evidence="1 2">SA3-7</strain>
    </source>
</reference>
<dbReference type="CDD" id="cd04301">
    <property type="entry name" value="NAT_SF"/>
    <property type="match status" value="1"/>
</dbReference>
<name>A0A110B102_9SPHI</name>
<proteinExistence type="predicted"/>
<sequence length="95" mass="10418">MEIQNKNDGKRGAFYIEDGGKEIALMHYIFSGPGKMIIDHTEVNDAYAGKGLGLQLVKAGVAYARENHMKILPLCPFAKKIFDITPAFADVLFGS</sequence>
<dbReference type="SUPFAM" id="SSF55729">
    <property type="entry name" value="Acyl-CoA N-acyltransferases (Nat)"/>
    <property type="match status" value="1"/>
</dbReference>
<dbReference type="PROSITE" id="PS51729">
    <property type="entry name" value="GNAT_YJDJ"/>
    <property type="match status" value="1"/>
</dbReference>
<dbReference type="KEGG" id="mgot:MgSA37_00819"/>
<dbReference type="RefSeq" id="WP_096349958.1">
    <property type="nucleotide sequence ID" value="NZ_AP017313.1"/>
</dbReference>
<dbReference type="InterPro" id="IPR045057">
    <property type="entry name" value="Gcn5-rel_NAT"/>
</dbReference>
<dbReference type="Pfam" id="PF14542">
    <property type="entry name" value="Acetyltransf_CG"/>
    <property type="match status" value="1"/>
</dbReference>